<evidence type="ECO:0000313" key="3">
    <source>
        <dbReference type="Proteomes" id="UP000177720"/>
    </source>
</evidence>
<evidence type="ECO:0000313" key="2">
    <source>
        <dbReference type="EMBL" id="OGF95670.1"/>
    </source>
</evidence>
<comment type="caution">
    <text evidence="2">The sequence shown here is derived from an EMBL/GenBank/DDBJ whole genome shotgun (WGS) entry which is preliminary data.</text>
</comment>
<dbReference type="Proteomes" id="UP000177720">
    <property type="component" value="Unassembled WGS sequence"/>
</dbReference>
<organism evidence="2 3">
    <name type="scientific">Candidatus Giovannonibacteria bacterium RIFCSPLOWO2_12_43_8</name>
    <dbReference type="NCBI Taxonomy" id="1798361"/>
    <lineage>
        <taxon>Bacteria</taxon>
        <taxon>Candidatus Giovannoniibacteriota</taxon>
    </lineage>
</organism>
<reference evidence="2 3" key="1">
    <citation type="journal article" date="2016" name="Nat. Commun.">
        <title>Thousands of microbial genomes shed light on interconnected biogeochemical processes in an aquifer system.</title>
        <authorList>
            <person name="Anantharaman K."/>
            <person name="Brown C.T."/>
            <person name="Hug L.A."/>
            <person name="Sharon I."/>
            <person name="Castelle C.J."/>
            <person name="Probst A.J."/>
            <person name="Thomas B.C."/>
            <person name="Singh A."/>
            <person name="Wilkins M.J."/>
            <person name="Karaoz U."/>
            <person name="Brodie E.L."/>
            <person name="Williams K.H."/>
            <person name="Hubbard S.S."/>
            <person name="Banfield J.F."/>
        </authorList>
    </citation>
    <scope>NUCLEOTIDE SEQUENCE [LARGE SCALE GENOMIC DNA]</scope>
</reference>
<dbReference type="EMBL" id="MFIN01000013">
    <property type="protein sequence ID" value="OGF95670.1"/>
    <property type="molecule type" value="Genomic_DNA"/>
</dbReference>
<name>A0A1F5Y645_9BACT</name>
<sequence>MKTIFITSFHQHISRNILLSDFFELLKKRKDIRIILIVPKFKADYFRENFGDENVIVEGVEIYRASRTFWGLFFKRLSRTFFNTGTTRGKRKYKCYWDRKFFYFAGSSFISFFGSSFFMQGIVRKLDRTLSPNGFFDDLLKKYSPSLVFSTDIHNENDVALTQDARRSGIKILGMWRSWDNPTQQMLRVFPDILICGSEELRRESIKLHNFPEKKIIVTGHPHYDRYLKAPLKSRETFFQDFKLNPSMPFIFFAPGGDKIIKINDTDLMVLEILENLGHQVLVRYPPGEDIKFIDERKWSDKIVFYKPGYRFAGRPDFEITKKDDANLIDQIYYSSVVVTGPTSIPLDSAFMDKPVIITDIYPTERNKYKKGWGFLLDHIDKLLKTNGARHARSKEEFITAIATYLKNPEIDKEGRAKIRSMWFTHADGKASERLADAILKEI</sequence>
<keyword evidence="1" id="KW-1133">Transmembrane helix</keyword>
<evidence type="ECO:0000256" key="1">
    <source>
        <dbReference type="SAM" id="Phobius"/>
    </source>
</evidence>
<dbReference type="Gene3D" id="3.40.50.12580">
    <property type="match status" value="1"/>
</dbReference>
<dbReference type="SUPFAM" id="SSF53756">
    <property type="entry name" value="UDP-Glycosyltransferase/glycogen phosphorylase"/>
    <property type="match status" value="1"/>
</dbReference>
<gene>
    <name evidence="2" type="ORF">A2Y47_02375</name>
</gene>
<dbReference type="AlphaFoldDB" id="A0A1F5Y645"/>
<dbReference type="InterPro" id="IPR043148">
    <property type="entry name" value="TagF_C"/>
</dbReference>
<dbReference type="InterPro" id="IPR007554">
    <property type="entry name" value="Glycerophosphate_synth"/>
</dbReference>
<dbReference type="Pfam" id="PF04464">
    <property type="entry name" value="Glyphos_transf"/>
    <property type="match status" value="1"/>
</dbReference>
<dbReference type="GO" id="GO:0016020">
    <property type="term" value="C:membrane"/>
    <property type="evidence" value="ECO:0007669"/>
    <property type="project" value="InterPro"/>
</dbReference>
<evidence type="ECO:0008006" key="4">
    <source>
        <dbReference type="Google" id="ProtNLM"/>
    </source>
</evidence>
<protein>
    <recommendedName>
        <fullName evidence="4">Glycosyl transferase family 1 domain-containing protein</fullName>
    </recommendedName>
</protein>
<keyword evidence="1" id="KW-0472">Membrane</keyword>
<keyword evidence="1" id="KW-0812">Transmembrane</keyword>
<dbReference type="GO" id="GO:0047355">
    <property type="term" value="F:CDP-glycerol glycerophosphotransferase activity"/>
    <property type="evidence" value="ECO:0007669"/>
    <property type="project" value="InterPro"/>
</dbReference>
<accession>A0A1F5Y645</accession>
<proteinExistence type="predicted"/>
<feature type="transmembrane region" description="Helical" evidence="1">
    <location>
        <begin position="101"/>
        <end position="123"/>
    </location>
</feature>